<sequence>MLTLNFLRNSRNGEAKTIPTAKNVETWGPNCIRTGNDRRYGGVKTALNLALEFDTALLTIAGTSTKKELGGVVPWTGSGKVTKREEPQIVLEGGSSARRGGDGATLKFSRNSISFREGATRGRLYEVGEWESGVGKSGEGNAVKMFTRSIRRSTSSERQGEKEARRCTGSRAKGTGGTGRNGGGRAAGRRLRPPMGRKDGYRGGSETASGGNGQDSQPEGGLSPSLTSAHDGGGRGGGRWEAGGGRRENTDRQVVG</sequence>
<gene>
    <name evidence="2" type="ORF">B0H16DRAFT_1476412</name>
</gene>
<feature type="compositionally biased region" description="Gly residues" evidence="1">
    <location>
        <begin position="234"/>
        <end position="243"/>
    </location>
</feature>
<accession>A0AAD7HBU9</accession>
<organism evidence="2 3">
    <name type="scientific">Mycena metata</name>
    <dbReference type="NCBI Taxonomy" id="1033252"/>
    <lineage>
        <taxon>Eukaryota</taxon>
        <taxon>Fungi</taxon>
        <taxon>Dikarya</taxon>
        <taxon>Basidiomycota</taxon>
        <taxon>Agaricomycotina</taxon>
        <taxon>Agaricomycetes</taxon>
        <taxon>Agaricomycetidae</taxon>
        <taxon>Agaricales</taxon>
        <taxon>Marasmiineae</taxon>
        <taxon>Mycenaceae</taxon>
        <taxon>Mycena</taxon>
    </lineage>
</organism>
<feature type="compositionally biased region" description="Basic and acidic residues" evidence="1">
    <location>
        <begin position="154"/>
        <end position="166"/>
    </location>
</feature>
<name>A0AAD7HBU9_9AGAR</name>
<evidence type="ECO:0000256" key="1">
    <source>
        <dbReference type="SAM" id="MobiDB-lite"/>
    </source>
</evidence>
<feature type="compositionally biased region" description="Gly residues" evidence="1">
    <location>
        <begin position="174"/>
        <end position="186"/>
    </location>
</feature>
<feature type="compositionally biased region" description="Polar residues" evidence="1">
    <location>
        <begin position="206"/>
        <end position="217"/>
    </location>
</feature>
<comment type="caution">
    <text evidence="2">The sequence shown here is derived from an EMBL/GenBank/DDBJ whole genome shotgun (WGS) entry which is preliminary data.</text>
</comment>
<dbReference type="AlphaFoldDB" id="A0AAD7HBU9"/>
<evidence type="ECO:0000313" key="2">
    <source>
        <dbReference type="EMBL" id="KAJ7716929.1"/>
    </source>
</evidence>
<protein>
    <submittedName>
        <fullName evidence="2">Uncharacterized protein</fullName>
    </submittedName>
</protein>
<evidence type="ECO:0000313" key="3">
    <source>
        <dbReference type="Proteomes" id="UP001215598"/>
    </source>
</evidence>
<dbReference type="EMBL" id="JARKIB010000284">
    <property type="protein sequence ID" value="KAJ7716929.1"/>
    <property type="molecule type" value="Genomic_DNA"/>
</dbReference>
<feature type="compositionally biased region" description="Basic and acidic residues" evidence="1">
    <location>
        <begin position="244"/>
        <end position="256"/>
    </location>
</feature>
<proteinExistence type="predicted"/>
<dbReference type="Proteomes" id="UP001215598">
    <property type="component" value="Unassembled WGS sequence"/>
</dbReference>
<feature type="region of interest" description="Disordered" evidence="1">
    <location>
        <begin position="133"/>
        <end position="256"/>
    </location>
</feature>
<keyword evidence="3" id="KW-1185">Reference proteome</keyword>
<reference evidence="2" key="1">
    <citation type="submission" date="2023-03" db="EMBL/GenBank/DDBJ databases">
        <title>Massive genome expansion in bonnet fungi (Mycena s.s.) driven by repeated elements and novel gene families across ecological guilds.</title>
        <authorList>
            <consortium name="Lawrence Berkeley National Laboratory"/>
            <person name="Harder C.B."/>
            <person name="Miyauchi S."/>
            <person name="Viragh M."/>
            <person name="Kuo A."/>
            <person name="Thoen E."/>
            <person name="Andreopoulos B."/>
            <person name="Lu D."/>
            <person name="Skrede I."/>
            <person name="Drula E."/>
            <person name="Henrissat B."/>
            <person name="Morin E."/>
            <person name="Kohler A."/>
            <person name="Barry K."/>
            <person name="LaButti K."/>
            <person name="Morin E."/>
            <person name="Salamov A."/>
            <person name="Lipzen A."/>
            <person name="Mereny Z."/>
            <person name="Hegedus B."/>
            <person name="Baldrian P."/>
            <person name="Stursova M."/>
            <person name="Weitz H."/>
            <person name="Taylor A."/>
            <person name="Grigoriev I.V."/>
            <person name="Nagy L.G."/>
            <person name="Martin F."/>
            <person name="Kauserud H."/>
        </authorList>
    </citation>
    <scope>NUCLEOTIDE SEQUENCE</scope>
    <source>
        <strain evidence="2">CBHHK182m</strain>
    </source>
</reference>